<accession>A0A4Q1D9V3</accession>
<gene>
    <name evidence="8" type="ORF">ESB13_04910</name>
</gene>
<name>A0A4Q1D9V3_9BACT</name>
<evidence type="ECO:0000256" key="2">
    <source>
        <dbReference type="ARBA" id="ARBA00022475"/>
    </source>
</evidence>
<dbReference type="GO" id="GO:0008961">
    <property type="term" value="F:phosphatidylglycerol-prolipoprotein diacylglyceryl transferase activity"/>
    <property type="evidence" value="ECO:0007669"/>
    <property type="project" value="InterPro"/>
</dbReference>
<evidence type="ECO:0000256" key="6">
    <source>
        <dbReference type="ARBA" id="ARBA00023136"/>
    </source>
</evidence>
<dbReference type="PANTHER" id="PTHR30589:SF0">
    <property type="entry name" value="PHOSPHATIDYLGLYCEROL--PROLIPOPROTEIN DIACYLGLYCERYL TRANSFERASE"/>
    <property type="match status" value="1"/>
</dbReference>
<evidence type="ECO:0000256" key="7">
    <source>
        <dbReference type="SAM" id="Phobius"/>
    </source>
</evidence>
<evidence type="ECO:0000313" key="8">
    <source>
        <dbReference type="EMBL" id="RXK86154.1"/>
    </source>
</evidence>
<evidence type="ECO:0000256" key="3">
    <source>
        <dbReference type="ARBA" id="ARBA00022679"/>
    </source>
</evidence>
<keyword evidence="9" id="KW-1185">Reference proteome</keyword>
<keyword evidence="6 7" id="KW-0472">Membrane</keyword>
<evidence type="ECO:0000256" key="5">
    <source>
        <dbReference type="ARBA" id="ARBA00022989"/>
    </source>
</evidence>
<protein>
    <submittedName>
        <fullName evidence="8">Diacylglyceryl transferase</fullName>
    </submittedName>
</protein>
<dbReference type="InterPro" id="IPR001640">
    <property type="entry name" value="Lgt"/>
</dbReference>
<feature type="transmembrane region" description="Helical" evidence="7">
    <location>
        <begin position="321"/>
        <end position="339"/>
    </location>
</feature>
<sequence>MYPNLYYAFKDLFGIELSGLKIVNSFGFFVAIAFLVSAWVLVKELKRKEKEGLLGYEEVVITVGEPASISELLVNFFLGFIFGYKILGVFFTAGALNDPQSFIFSGSGSWPAGIVLGLILAGIKWRERNKEKLPKPEKKTVRLWPSDRVGDITIIAAVAGFAGAKIFDNLENWDRFIDDPINNLFSASGLTFYGGLIVATIAIVWYLRKHKVAIIHAADAFGPVLMLSYALGRIGCQVSGDGDWGIVNTKPNPFSFLPDWAWSYNYPHNVNKVGEMIPGCTWNDYCTQLPAGVYPTPLYEIIACLLLFALLWSLRKRIKVGGRIFAIYLFLNGFERFWIEKIRVNTPQHLFGFQPTQAEIISTLLMLAGIALYLAAPKLNKKFANW</sequence>
<feature type="transmembrane region" description="Helical" evidence="7">
    <location>
        <begin position="149"/>
        <end position="167"/>
    </location>
</feature>
<dbReference type="RefSeq" id="WP_129001904.1">
    <property type="nucleotide sequence ID" value="NZ_SDHZ01000001.1"/>
</dbReference>
<dbReference type="GO" id="GO:0042158">
    <property type="term" value="P:lipoprotein biosynthetic process"/>
    <property type="evidence" value="ECO:0007669"/>
    <property type="project" value="InterPro"/>
</dbReference>
<feature type="transmembrane region" description="Helical" evidence="7">
    <location>
        <begin position="297"/>
        <end position="314"/>
    </location>
</feature>
<keyword evidence="3 8" id="KW-0808">Transferase</keyword>
<feature type="transmembrane region" description="Helical" evidence="7">
    <location>
        <begin position="20"/>
        <end position="42"/>
    </location>
</feature>
<evidence type="ECO:0000256" key="1">
    <source>
        <dbReference type="ARBA" id="ARBA00007150"/>
    </source>
</evidence>
<feature type="transmembrane region" description="Helical" evidence="7">
    <location>
        <begin position="359"/>
        <end position="376"/>
    </location>
</feature>
<keyword evidence="5 7" id="KW-1133">Transmembrane helix</keyword>
<keyword evidence="2" id="KW-1003">Cell membrane</keyword>
<feature type="transmembrane region" description="Helical" evidence="7">
    <location>
        <begin position="214"/>
        <end position="232"/>
    </location>
</feature>
<feature type="transmembrane region" description="Helical" evidence="7">
    <location>
        <begin position="187"/>
        <end position="207"/>
    </location>
</feature>
<dbReference type="Pfam" id="PF01790">
    <property type="entry name" value="LGT"/>
    <property type="match status" value="1"/>
</dbReference>
<comment type="similarity">
    <text evidence="1">Belongs to the Lgt family.</text>
</comment>
<proteinExistence type="inferred from homology"/>
<dbReference type="OrthoDB" id="871140at2"/>
<dbReference type="AlphaFoldDB" id="A0A4Q1D9V3"/>
<comment type="caution">
    <text evidence="8">The sequence shown here is derived from an EMBL/GenBank/DDBJ whole genome shotgun (WGS) entry which is preliminary data.</text>
</comment>
<organism evidence="8 9">
    <name type="scientific">Filimonas effusa</name>
    <dbReference type="NCBI Taxonomy" id="2508721"/>
    <lineage>
        <taxon>Bacteria</taxon>
        <taxon>Pseudomonadati</taxon>
        <taxon>Bacteroidota</taxon>
        <taxon>Chitinophagia</taxon>
        <taxon>Chitinophagales</taxon>
        <taxon>Chitinophagaceae</taxon>
        <taxon>Filimonas</taxon>
    </lineage>
</organism>
<evidence type="ECO:0000256" key="4">
    <source>
        <dbReference type="ARBA" id="ARBA00022692"/>
    </source>
</evidence>
<feature type="transmembrane region" description="Helical" evidence="7">
    <location>
        <begin position="102"/>
        <end position="123"/>
    </location>
</feature>
<evidence type="ECO:0000313" key="9">
    <source>
        <dbReference type="Proteomes" id="UP000290545"/>
    </source>
</evidence>
<feature type="transmembrane region" description="Helical" evidence="7">
    <location>
        <begin position="72"/>
        <end position="96"/>
    </location>
</feature>
<dbReference type="GO" id="GO:0005886">
    <property type="term" value="C:plasma membrane"/>
    <property type="evidence" value="ECO:0007669"/>
    <property type="project" value="InterPro"/>
</dbReference>
<keyword evidence="4 7" id="KW-0812">Transmembrane</keyword>
<dbReference type="Proteomes" id="UP000290545">
    <property type="component" value="Unassembled WGS sequence"/>
</dbReference>
<dbReference type="EMBL" id="SDHZ01000001">
    <property type="protein sequence ID" value="RXK86154.1"/>
    <property type="molecule type" value="Genomic_DNA"/>
</dbReference>
<dbReference type="PANTHER" id="PTHR30589">
    <property type="entry name" value="PROLIPOPROTEIN DIACYLGLYCERYL TRANSFERASE"/>
    <property type="match status" value="1"/>
</dbReference>
<reference evidence="8 9" key="1">
    <citation type="submission" date="2019-01" db="EMBL/GenBank/DDBJ databases">
        <title>Filimonas sp. strain TTM-71.</title>
        <authorList>
            <person name="Chen W.-M."/>
        </authorList>
    </citation>
    <scope>NUCLEOTIDE SEQUENCE [LARGE SCALE GENOMIC DNA]</scope>
    <source>
        <strain evidence="8 9">TTM-71</strain>
    </source>
</reference>